<dbReference type="AlphaFoldDB" id="V4HGK4"/>
<accession>V4HGK4</accession>
<dbReference type="GO" id="GO:0046872">
    <property type="term" value="F:metal ion binding"/>
    <property type="evidence" value="ECO:0007669"/>
    <property type="project" value="UniProtKB-KW"/>
</dbReference>
<protein>
    <recommendedName>
        <fullName evidence="1">Phosphoesterase</fullName>
        <ecNumber evidence="1">3.1.4.-</ecNumber>
    </recommendedName>
</protein>
<dbReference type="Proteomes" id="UP000017840">
    <property type="component" value="Unassembled WGS sequence"/>
</dbReference>
<dbReference type="EMBL" id="ASGZ01000013">
    <property type="protein sequence ID" value="ESP89243.1"/>
    <property type="molecule type" value="Genomic_DNA"/>
</dbReference>
<reference evidence="3 4" key="1">
    <citation type="journal article" date="2013" name="Genome Announc.">
        <title>Draft Genome Sequence of 'Candidatus Halobonum tyrrellensis' Strain G22, Isolated from the Hypersaline Waters of Lake Tyrrell, Australia.</title>
        <authorList>
            <person name="Ugalde J.A."/>
            <person name="Narasingarao P."/>
            <person name="Kuo S."/>
            <person name="Podell S."/>
            <person name="Allen E.E."/>
        </authorList>
    </citation>
    <scope>NUCLEOTIDE SEQUENCE [LARGE SCALE GENOMIC DNA]</scope>
    <source>
        <strain evidence="3 4">G22</strain>
    </source>
</reference>
<dbReference type="InterPro" id="IPR041802">
    <property type="entry name" value="MPP_YfcE"/>
</dbReference>
<dbReference type="STRING" id="1324957.K933_04476"/>
<keyword evidence="1" id="KW-0479">Metal-binding</keyword>
<keyword evidence="4" id="KW-1185">Reference proteome</keyword>
<comment type="cofactor">
    <cofactor evidence="1">
        <name>a divalent metal cation</name>
        <dbReference type="ChEBI" id="CHEBI:60240"/>
    </cofactor>
</comment>
<dbReference type="PANTHER" id="PTHR43165:SF1">
    <property type="entry name" value="PHOSPHODIESTERASE MJ0936"/>
    <property type="match status" value="1"/>
</dbReference>
<evidence type="ECO:0000313" key="4">
    <source>
        <dbReference type="Proteomes" id="UP000017840"/>
    </source>
</evidence>
<dbReference type="InterPro" id="IPR000979">
    <property type="entry name" value="Phosphodiesterase_MJ0936/Vps29"/>
</dbReference>
<sequence>MSDEDGTSPMQIGVVSDTHDNARYVERAVDLFESRADAVVHCGDVVAPFSAAPFDADFDFYAVRGNNDGEWALSGTIDEFGTYLGEMGELTFDGVEFAVYHGTSEPIVDALCACGSYDYVLRGHTHERVREERGGTVHLNPGGVPIPGQEAEPAAMLVDTESGEVTTESLG</sequence>
<dbReference type="eggNOG" id="arCOG01141">
    <property type="taxonomic scope" value="Archaea"/>
</dbReference>
<organism evidence="3 4">
    <name type="scientific">Candidatus Halobonum tyrrellensis G22</name>
    <dbReference type="NCBI Taxonomy" id="1324957"/>
    <lineage>
        <taxon>Archaea</taxon>
        <taxon>Methanobacteriati</taxon>
        <taxon>Methanobacteriota</taxon>
        <taxon>Stenosarchaea group</taxon>
        <taxon>Halobacteria</taxon>
        <taxon>Halobacteriales</taxon>
        <taxon>Haloferacaceae</taxon>
        <taxon>Candidatus Halobonum</taxon>
    </lineage>
</organism>
<dbReference type="EC" id="3.1.4.-" evidence="1"/>
<dbReference type="PANTHER" id="PTHR43165">
    <property type="entry name" value="METALLOPHOSPHOESTERASE"/>
    <property type="match status" value="1"/>
</dbReference>
<evidence type="ECO:0000256" key="1">
    <source>
        <dbReference type="RuleBase" id="RU362039"/>
    </source>
</evidence>
<dbReference type="SUPFAM" id="SSF56300">
    <property type="entry name" value="Metallo-dependent phosphatases"/>
    <property type="match status" value="1"/>
</dbReference>
<dbReference type="NCBIfam" id="TIGR00040">
    <property type="entry name" value="yfcE"/>
    <property type="match status" value="1"/>
</dbReference>
<name>V4HGK4_9EURY</name>
<proteinExistence type="inferred from homology"/>
<dbReference type="InterPro" id="IPR053193">
    <property type="entry name" value="MetalloPDE_YfcE-like"/>
</dbReference>
<dbReference type="PATRIC" id="fig|1324957.4.peg.907"/>
<evidence type="ECO:0000313" key="3">
    <source>
        <dbReference type="EMBL" id="ESP89243.1"/>
    </source>
</evidence>
<dbReference type="GO" id="GO:0016787">
    <property type="term" value="F:hydrolase activity"/>
    <property type="evidence" value="ECO:0007669"/>
    <property type="project" value="UniProtKB-UniRule"/>
</dbReference>
<comment type="similarity">
    <text evidence="1">Belongs to the metallophosphoesterase superfamily. YfcE family.</text>
</comment>
<gene>
    <name evidence="3" type="ORF">K933_04476</name>
</gene>
<evidence type="ECO:0000259" key="2">
    <source>
        <dbReference type="Pfam" id="PF12850"/>
    </source>
</evidence>
<dbReference type="InterPro" id="IPR029052">
    <property type="entry name" value="Metallo-depent_PP-like"/>
</dbReference>
<dbReference type="CDD" id="cd00841">
    <property type="entry name" value="MPP_YfcE"/>
    <property type="match status" value="1"/>
</dbReference>
<dbReference type="Pfam" id="PF12850">
    <property type="entry name" value="Metallophos_2"/>
    <property type="match status" value="1"/>
</dbReference>
<comment type="caution">
    <text evidence="3">The sequence shown here is derived from an EMBL/GenBank/DDBJ whole genome shotgun (WGS) entry which is preliminary data.</text>
</comment>
<feature type="domain" description="Calcineurin-like phosphoesterase" evidence="2">
    <location>
        <begin position="10"/>
        <end position="162"/>
    </location>
</feature>
<dbReference type="InterPro" id="IPR024654">
    <property type="entry name" value="Calcineurin-like_PHP_lpxH"/>
</dbReference>
<dbReference type="Gene3D" id="3.60.21.10">
    <property type="match status" value="1"/>
</dbReference>